<feature type="transmembrane region" description="Helical" evidence="6">
    <location>
        <begin position="98"/>
        <end position="115"/>
    </location>
</feature>
<evidence type="ECO:0000256" key="1">
    <source>
        <dbReference type="ARBA" id="ARBA00004141"/>
    </source>
</evidence>
<keyword evidence="9" id="KW-1185">Reference proteome</keyword>
<dbReference type="InterPro" id="IPR011701">
    <property type="entry name" value="MFS"/>
</dbReference>
<evidence type="ECO:0000313" key="8">
    <source>
        <dbReference type="EMBL" id="PFH51082.1"/>
    </source>
</evidence>
<dbReference type="GO" id="GO:0016020">
    <property type="term" value="C:membrane"/>
    <property type="evidence" value="ECO:0007669"/>
    <property type="project" value="UniProtKB-SubCell"/>
</dbReference>
<dbReference type="PRINTS" id="PR01035">
    <property type="entry name" value="TCRTETA"/>
</dbReference>
<protein>
    <recommendedName>
        <fullName evidence="7">Major facilitator superfamily (MFS) profile domain-containing protein</fullName>
    </recommendedName>
</protein>
<feature type="transmembrane region" description="Helical" evidence="6">
    <location>
        <begin position="251"/>
        <end position="277"/>
    </location>
</feature>
<dbReference type="PANTHER" id="PTHR23504:SF15">
    <property type="entry name" value="MAJOR FACILITATOR SUPERFAMILY (MFS) PROFILE DOMAIN-CONTAINING PROTEIN"/>
    <property type="match status" value="1"/>
</dbReference>
<dbReference type="CDD" id="cd17330">
    <property type="entry name" value="MFS_SLC46_TetA_like"/>
    <property type="match status" value="1"/>
</dbReference>
<dbReference type="PANTHER" id="PTHR23504">
    <property type="entry name" value="MAJOR FACILITATOR SUPERFAMILY DOMAIN-CONTAINING PROTEIN 10"/>
    <property type="match status" value="1"/>
</dbReference>
<dbReference type="InterPro" id="IPR036259">
    <property type="entry name" value="MFS_trans_sf"/>
</dbReference>
<dbReference type="GO" id="GO:0022857">
    <property type="term" value="F:transmembrane transporter activity"/>
    <property type="evidence" value="ECO:0007669"/>
    <property type="project" value="InterPro"/>
</dbReference>
<feature type="transmembrane region" description="Helical" evidence="6">
    <location>
        <begin position="429"/>
        <end position="450"/>
    </location>
</feature>
<proteinExistence type="predicted"/>
<sequence>MASEEAPLLSNNKQNPKRTPLPTVQLGILLLLRLCEPMMSHSIYPYINQLISELDITGGDKRKVGYYAGLIESLFFATQATTVFKWSSASDHVGRKPILLFGLIGGAMSMLLFGLSRTFWLLVLSRCLCGLLNGNVGVIRSVLGELTDTTNRAEGFALLPVVWAVGETIGPLIGGSLSRPHERFPDTFSGRFWRQYPYFLPCLAIASIILVVFVVAVFFLKETVPRRRSAQEAADNIVSQPVSEPVPLRKLLVYPILLSISNYIALAFFEINLLALIPLFMAMPTSIGGMESPPARIGYALGSYGTFVCIYQTLFFAKIVRRFGERRVFITSMSMIPLVFLLFPVMSMVSKNHGPTWIVWVLLATMLLLMSIMDMGFGCISIYITTAAPSKRSLGATNGLSQTAVSVSRAVGPAMATSLFSLSVERNLLGGYLVYAILFSLSCLALPLAMRLPHQVWEEKD</sequence>
<reference evidence="8 9" key="1">
    <citation type="submission" date="2014-02" db="EMBL/GenBank/DDBJ databases">
        <title>Transposable element dynamics among asymbiotic and ectomycorrhizal Amanita fungi.</title>
        <authorList>
            <consortium name="DOE Joint Genome Institute"/>
            <person name="Hess J."/>
            <person name="Skrede I."/>
            <person name="Wolfe B."/>
            <person name="LaButti K."/>
            <person name="Ohm R.A."/>
            <person name="Grigoriev I.V."/>
            <person name="Pringle A."/>
        </authorList>
    </citation>
    <scope>NUCLEOTIDE SEQUENCE [LARGE SCALE GENOMIC DNA]</scope>
    <source>
        <strain evidence="8 9">SKay4041</strain>
    </source>
</reference>
<dbReference type="Pfam" id="PF07690">
    <property type="entry name" value="MFS_1"/>
    <property type="match status" value="1"/>
</dbReference>
<name>A0A2A9NTS7_9AGAR</name>
<accession>A0A2A9NTS7</accession>
<feature type="transmembrane region" description="Helical" evidence="6">
    <location>
        <begin position="155"/>
        <end position="178"/>
    </location>
</feature>
<dbReference type="EMBL" id="KZ301992">
    <property type="protein sequence ID" value="PFH51082.1"/>
    <property type="molecule type" value="Genomic_DNA"/>
</dbReference>
<evidence type="ECO:0000256" key="2">
    <source>
        <dbReference type="ARBA" id="ARBA00022448"/>
    </source>
</evidence>
<dbReference type="PROSITE" id="PS50850">
    <property type="entry name" value="MFS"/>
    <property type="match status" value="1"/>
</dbReference>
<feature type="transmembrane region" description="Helical" evidence="6">
    <location>
        <begin position="297"/>
        <end position="316"/>
    </location>
</feature>
<evidence type="ECO:0000259" key="7">
    <source>
        <dbReference type="PROSITE" id="PS50850"/>
    </source>
</evidence>
<gene>
    <name evidence="8" type="ORF">AMATHDRAFT_40392</name>
</gene>
<keyword evidence="2" id="KW-0813">Transport</keyword>
<evidence type="ECO:0000256" key="3">
    <source>
        <dbReference type="ARBA" id="ARBA00022692"/>
    </source>
</evidence>
<feature type="transmembrane region" description="Helical" evidence="6">
    <location>
        <begin position="64"/>
        <end position="86"/>
    </location>
</feature>
<dbReference type="AlphaFoldDB" id="A0A2A9NTS7"/>
<feature type="domain" description="Major facilitator superfamily (MFS) profile" evidence="7">
    <location>
        <begin position="25"/>
        <end position="454"/>
    </location>
</feature>
<dbReference type="Proteomes" id="UP000242287">
    <property type="component" value="Unassembled WGS sequence"/>
</dbReference>
<evidence type="ECO:0000256" key="5">
    <source>
        <dbReference type="ARBA" id="ARBA00023136"/>
    </source>
</evidence>
<keyword evidence="4 6" id="KW-1133">Transmembrane helix</keyword>
<dbReference type="InterPro" id="IPR020846">
    <property type="entry name" value="MFS_dom"/>
</dbReference>
<feature type="transmembrane region" description="Helical" evidence="6">
    <location>
        <begin position="357"/>
        <end position="384"/>
    </location>
</feature>
<evidence type="ECO:0000256" key="6">
    <source>
        <dbReference type="SAM" id="Phobius"/>
    </source>
</evidence>
<keyword evidence="3 6" id="KW-0812">Transmembrane</keyword>
<feature type="transmembrane region" description="Helical" evidence="6">
    <location>
        <begin position="328"/>
        <end position="345"/>
    </location>
</feature>
<dbReference type="InterPro" id="IPR001958">
    <property type="entry name" value="Tet-R_TetA/multi-R_MdtG-like"/>
</dbReference>
<comment type="subcellular location">
    <subcellularLocation>
        <location evidence="1">Membrane</location>
        <topology evidence="1">Multi-pass membrane protein</topology>
    </subcellularLocation>
</comment>
<dbReference type="Gene3D" id="1.20.1250.20">
    <property type="entry name" value="MFS general substrate transporter like domains"/>
    <property type="match status" value="1"/>
</dbReference>
<feature type="transmembrane region" description="Helical" evidence="6">
    <location>
        <begin position="198"/>
        <end position="220"/>
    </location>
</feature>
<organism evidence="8 9">
    <name type="scientific">Amanita thiersii Skay4041</name>
    <dbReference type="NCBI Taxonomy" id="703135"/>
    <lineage>
        <taxon>Eukaryota</taxon>
        <taxon>Fungi</taxon>
        <taxon>Dikarya</taxon>
        <taxon>Basidiomycota</taxon>
        <taxon>Agaricomycotina</taxon>
        <taxon>Agaricomycetes</taxon>
        <taxon>Agaricomycetidae</taxon>
        <taxon>Agaricales</taxon>
        <taxon>Pluteineae</taxon>
        <taxon>Amanitaceae</taxon>
        <taxon>Amanita</taxon>
    </lineage>
</organism>
<evidence type="ECO:0000313" key="9">
    <source>
        <dbReference type="Proteomes" id="UP000242287"/>
    </source>
</evidence>
<evidence type="ECO:0000256" key="4">
    <source>
        <dbReference type="ARBA" id="ARBA00022989"/>
    </source>
</evidence>
<dbReference type="OrthoDB" id="419616at2759"/>
<keyword evidence="5 6" id="KW-0472">Membrane</keyword>
<dbReference type="SUPFAM" id="SSF103473">
    <property type="entry name" value="MFS general substrate transporter"/>
    <property type="match status" value="1"/>
</dbReference>